<dbReference type="Pfam" id="PF25077">
    <property type="entry name" value="DUF7800"/>
    <property type="match status" value="1"/>
</dbReference>
<dbReference type="KEGG" id="pbu:L21SP3_01397"/>
<name>A0A1Q2HQE9_9BACT</name>
<dbReference type="PANTHER" id="PTHR33987">
    <property type="entry name" value="CALCINEURIN-LIKE METALLO-PHOSPHOESTERASE SUPERFAMILY PROTEIN"/>
    <property type="match status" value="1"/>
</dbReference>
<dbReference type="OrthoDB" id="9763616at2"/>
<dbReference type="Gene3D" id="3.60.21.70">
    <property type="entry name" value="PhoD-like phosphatase"/>
    <property type="match status" value="1"/>
</dbReference>
<gene>
    <name evidence="4" type="ORF">L21SP3_01397</name>
</gene>
<keyword evidence="5" id="KW-1185">Reference proteome</keyword>
<dbReference type="PANTHER" id="PTHR33987:SF1">
    <property type="entry name" value="CALCINEURIN-LIKE METALLO-PHOSPHOESTERASE SUPERFAMILY PROTEIN"/>
    <property type="match status" value="1"/>
</dbReference>
<feature type="domain" description="DUF7800" evidence="3">
    <location>
        <begin position="111"/>
        <end position="191"/>
    </location>
</feature>
<evidence type="ECO:0000313" key="5">
    <source>
        <dbReference type="Proteomes" id="UP000188273"/>
    </source>
</evidence>
<protein>
    <submittedName>
        <fullName evidence="4">PhoD-like phosphatase</fullName>
    </submittedName>
</protein>
<feature type="signal peptide" evidence="1">
    <location>
        <begin position="1"/>
        <end position="30"/>
    </location>
</feature>
<dbReference type="SUPFAM" id="SSF56300">
    <property type="entry name" value="Metallo-dependent phosphatases"/>
    <property type="match status" value="1"/>
</dbReference>
<dbReference type="InterPro" id="IPR018946">
    <property type="entry name" value="PhoD-like_MPP"/>
</dbReference>
<evidence type="ECO:0000256" key="1">
    <source>
        <dbReference type="SAM" id="SignalP"/>
    </source>
</evidence>
<sequence precursor="true">MKIQRRKFLKQTAGLGIVSTLSLLTNAAYADYFNQIGLGGRDLNTGLRILNYGFGGRLEDKDPKQIPSEVKTLYSKMYNLLAKNRRMTHVELFSDAEVKSMCKSRNIKHIGGPMLGNVTSTGIKVWVRTLYPAAVKIRVETIDGTVDFGPVHSTAESDYAAVVPVKGLKPNTRYPYSLIIDDKAVSLPFEPSFKTVNDEKASSKRIAFGTCPHRSGLGNSKLFELIRRREPSAMLLGGDIAVQDRRKNGAKHRADYILRDLQPPWKRFSANIPVYAAWDDHDYFDNDLAGIPNGFSDNDRRNICSIFRNSWNNPSYGASNGVFFRTRIEPCDVIMLDHRYFRNQDDSNKFLGDAQMQWLKKQLAGCKGPFVILSCGTMWSDYVSNGKDSWGTTAPSEREELFSFIEKNKIPGVILISGDRHGARGFLIPRPSGYNFYEFEVAALGGRSGPPAATEKWETQLFGFAKKYMFAEFDFNTKRADPEVTFKLFQDSGKKLYTKTLKQSQLTPK</sequence>
<dbReference type="InterPro" id="IPR056702">
    <property type="entry name" value="DUF7800"/>
</dbReference>
<dbReference type="PROSITE" id="PS51318">
    <property type="entry name" value="TAT"/>
    <property type="match status" value="1"/>
</dbReference>
<reference evidence="5" key="1">
    <citation type="submission" date="2017-02" db="EMBL/GenBank/DDBJ databases">
        <title>Comparative genomics and description of representatives of a novel lineage of planctomycetes thriving in anoxic sediments.</title>
        <authorList>
            <person name="Spring S."/>
            <person name="Bunk B."/>
            <person name="Sproer C."/>
            <person name="Klenk H.-P."/>
        </authorList>
    </citation>
    <scope>NUCLEOTIDE SEQUENCE [LARGE SCALE GENOMIC DNA]</scope>
    <source>
        <strain evidence="5">L21-RPul-D3</strain>
    </source>
</reference>
<dbReference type="RefSeq" id="WP_077540174.1">
    <property type="nucleotide sequence ID" value="NZ_CP019633.1"/>
</dbReference>
<dbReference type="InterPro" id="IPR038607">
    <property type="entry name" value="PhoD-like_sf"/>
</dbReference>
<accession>A0A1Q2HQE9</accession>
<dbReference type="Pfam" id="PF09423">
    <property type="entry name" value="PhoD"/>
    <property type="match status" value="1"/>
</dbReference>
<dbReference type="AlphaFoldDB" id="A0A1Q2HQE9"/>
<dbReference type="Proteomes" id="UP000188273">
    <property type="component" value="Chromosome"/>
</dbReference>
<dbReference type="InterPro" id="IPR029052">
    <property type="entry name" value="Metallo-depent_PP-like"/>
</dbReference>
<feature type="chain" id="PRO_5010326339" evidence="1">
    <location>
        <begin position="31"/>
        <end position="509"/>
    </location>
</feature>
<evidence type="ECO:0000259" key="3">
    <source>
        <dbReference type="Pfam" id="PF25077"/>
    </source>
</evidence>
<keyword evidence="1" id="KW-0732">Signal</keyword>
<evidence type="ECO:0000313" key="4">
    <source>
        <dbReference type="EMBL" id="AQQ09590.1"/>
    </source>
</evidence>
<feature type="domain" description="PhoD-like phosphatase metallophosphatase" evidence="2">
    <location>
        <begin position="250"/>
        <end position="454"/>
    </location>
</feature>
<dbReference type="EMBL" id="CP019633">
    <property type="protein sequence ID" value="AQQ09590.1"/>
    <property type="molecule type" value="Genomic_DNA"/>
</dbReference>
<evidence type="ECO:0000259" key="2">
    <source>
        <dbReference type="Pfam" id="PF09423"/>
    </source>
</evidence>
<organism evidence="4 5">
    <name type="scientific">Sedimentisphaera cyanobacteriorum</name>
    <dbReference type="NCBI Taxonomy" id="1940790"/>
    <lineage>
        <taxon>Bacteria</taxon>
        <taxon>Pseudomonadati</taxon>
        <taxon>Planctomycetota</taxon>
        <taxon>Phycisphaerae</taxon>
        <taxon>Sedimentisphaerales</taxon>
        <taxon>Sedimentisphaeraceae</taxon>
        <taxon>Sedimentisphaera</taxon>
    </lineage>
</organism>
<dbReference type="InterPro" id="IPR006311">
    <property type="entry name" value="TAT_signal"/>
</dbReference>
<proteinExistence type="predicted"/>
<dbReference type="CDD" id="cd07389">
    <property type="entry name" value="MPP_PhoD"/>
    <property type="match status" value="1"/>
</dbReference>
<dbReference type="STRING" id="1940790.L21SP3_01397"/>